<organism evidence="3 4">
    <name type="scientific">Nitrosomonas halophila</name>
    <dbReference type="NCBI Taxonomy" id="44576"/>
    <lineage>
        <taxon>Bacteria</taxon>
        <taxon>Pseudomonadati</taxon>
        <taxon>Pseudomonadota</taxon>
        <taxon>Betaproteobacteria</taxon>
        <taxon>Nitrosomonadales</taxon>
        <taxon>Nitrosomonadaceae</taxon>
        <taxon>Nitrosomonas</taxon>
    </lineage>
</organism>
<dbReference type="InterPro" id="IPR053728">
    <property type="entry name" value="Alginate_Permeability_Chnl"/>
</dbReference>
<sequence length="498" mass="57863">MLDDSFKPASGRKLLALILFGISSQTLYADPPDPDGKKSDGRFSVSSWRNAVIDPRQTVADFVHPTPTQLALHEDSRVTDEFGEATSELTVYANGFPDRIRLPDWLLLAGSHRTRYEYMNGQFRQGLRSIDQQLSHRTRLLIAIQERLDPLRFTIELQDSRVHLNEADSNVNTGHVNQFDIQQLHIDFHFKRIFDLDLPAEIQLGRVNMDLGRGRWIARNNFRNATNAYDGVYWKAGRPDDFESNAFAVWPVDRKMRALDPALGNNDNFLWGTYLLLPPAERLPWLRAELDYIGHSSRTGDRDFHMFGYRLFKPSRTRQFGFEIESQYQFHSRASARRFAHVHHSEIDYTFDAKWNPQFQLKFDYASPDVDLLYGRRMFEFEPTGIIGPFQRSNLLTAAYRLLVHPLDQFMASFQHRLTWLADPKTPWINTGLSDPDGRSGSFLGHTYELRMNWHVHQNVILQAGYMFFNFGKYPRNAPDAPGDRNTHYTYFSTEVLF</sequence>
<feature type="domain" description="Alginate export" evidence="2">
    <location>
        <begin position="105"/>
        <end position="485"/>
    </location>
</feature>
<protein>
    <submittedName>
        <fullName evidence="3">Alginate export</fullName>
    </submittedName>
</protein>
<accession>A0A1H3PRB3</accession>
<dbReference type="InterPro" id="IPR025388">
    <property type="entry name" value="Alginate_export_dom"/>
</dbReference>
<feature type="signal peptide" evidence="1">
    <location>
        <begin position="1"/>
        <end position="29"/>
    </location>
</feature>
<dbReference type="EMBL" id="FNOY01000108">
    <property type="protein sequence ID" value="SDZ03480.1"/>
    <property type="molecule type" value="Genomic_DNA"/>
</dbReference>
<proteinExistence type="predicted"/>
<evidence type="ECO:0000313" key="4">
    <source>
        <dbReference type="Proteomes" id="UP000198640"/>
    </source>
</evidence>
<reference evidence="3 4" key="1">
    <citation type="submission" date="2016-10" db="EMBL/GenBank/DDBJ databases">
        <authorList>
            <person name="de Groot N.N."/>
        </authorList>
    </citation>
    <scope>NUCLEOTIDE SEQUENCE [LARGE SCALE GENOMIC DNA]</scope>
    <source>
        <strain evidence="3 4">Nm1</strain>
    </source>
</reference>
<evidence type="ECO:0000313" key="3">
    <source>
        <dbReference type="EMBL" id="SDZ03480.1"/>
    </source>
</evidence>
<dbReference type="Proteomes" id="UP000198640">
    <property type="component" value="Unassembled WGS sequence"/>
</dbReference>
<gene>
    <name evidence="3" type="ORF">SAMN05421881_11082</name>
</gene>
<dbReference type="Pfam" id="PF13372">
    <property type="entry name" value="Alginate_exp"/>
    <property type="match status" value="1"/>
</dbReference>
<dbReference type="OrthoDB" id="9789168at2"/>
<name>A0A1H3PRB3_9PROT</name>
<dbReference type="Gene3D" id="2.40.160.100">
    <property type="match status" value="1"/>
</dbReference>
<feature type="chain" id="PRO_5011547245" evidence="1">
    <location>
        <begin position="30"/>
        <end position="498"/>
    </location>
</feature>
<evidence type="ECO:0000256" key="1">
    <source>
        <dbReference type="SAM" id="SignalP"/>
    </source>
</evidence>
<evidence type="ECO:0000259" key="2">
    <source>
        <dbReference type="Pfam" id="PF13372"/>
    </source>
</evidence>
<dbReference type="AlphaFoldDB" id="A0A1H3PRB3"/>
<keyword evidence="4" id="KW-1185">Reference proteome</keyword>
<dbReference type="STRING" id="44576.SAMN05421881_11082"/>
<keyword evidence="1" id="KW-0732">Signal</keyword>
<dbReference type="RefSeq" id="WP_090415863.1">
    <property type="nucleotide sequence ID" value="NZ_FNOY01000108.1"/>
</dbReference>